<evidence type="ECO:0000256" key="1">
    <source>
        <dbReference type="SAM" id="Phobius"/>
    </source>
</evidence>
<gene>
    <name evidence="2" type="ORF">ABIA69_002286</name>
</gene>
<protein>
    <submittedName>
        <fullName evidence="2">Cytochrome c biogenesis protein ResB</fullName>
    </submittedName>
</protein>
<comment type="caution">
    <text evidence="2">The sequence shown here is derived from an EMBL/GenBank/DDBJ whole genome shotgun (WGS) entry which is preliminary data.</text>
</comment>
<dbReference type="Proteomes" id="UP001549363">
    <property type="component" value="Unassembled WGS sequence"/>
</dbReference>
<name>A0ABV2PK52_9BACI</name>
<feature type="transmembrane region" description="Helical" evidence="1">
    <location>
        <begin position="12"/>
        <end position="30"/>
    </location>
</feature>
<keyword evidence="3" id="KW-1185">Reference proteome</keyword>
<keyword evidence="1" id="KW-1133">Transmembrane helix</keyword>
<proteinExistence type="predicted"/>
<organism evidence="2 3">
    <name type="scientific">Lysinibacillus parviboronicapiens</name>
    <dbReference type="NCBI Taxonomy" id="436516"/>
    <lineage>
        <taxon>Bacteria</taxon>
        <taxon>Bacillati</taxon>
        <taxon>Bacillota</taxon>
        <taxon>Bacilli</taxon>
        <taxon>Bacillales</taxon>
        <taxon>Bacillaceae</taxon>
        <taxon>Lysinibacillus</taxon>
    </lineage>
</organism>
<keyword evidence="1" id="KW-0472">Membrane</keyword>
<reference evidence="2 3" key="1">
    <citation type="submission" date="2024-06" db="EMBL/GenBank/DDBJ databases">
        <title>Sorghum-associated microbial communities from plants grown in Nebraska, USA.</title>
        <authorList>
            <person name="Schachtman D."/>
        </authorList>
    </citation>
    <scope>NUCLEOTIDE SEQUENCE [LARGE SCALE GENOMIC DNA]</scope>
    <source>
        <strain evidence="2 3">736</strain>
    </source>
</reference>
<dbReference type="EMBL" id="JBEPSB010000009">
    <property type="protein sequence ID" value="MET4561141.1"/>
    <property type="molecule type" value="Genomic_DNA"/>
</dbReference>
<sequence>MNRESKEDFTDTWWFLGICATVTIVLTICAF</sequence>
<keyword evidence="1" id="KW-0812">Transmembrane</keyword>
<accession>A0ABV2PK52</accession>
<evidence type="ECO:0000313" key="3">
    <source>
        <dbReference type="Proteomes" id="UP001549363"/>
    </source>
</evidence>
<evidence type="ECO:0000313" key="2">
    <source>
        <dbReference type="EMBL" id="MET4561141.1"/>
    </source>
</evidence>